<evidence type="ECO:0000313" key="10">
    <source>
        <dbReference type="Proteomes" id="UP001497600"/>
    </source>
</evidence>
<feature type="region of interest" description="Disordered" evidence="7">
    <location>
        <begin position="84"/>
        <end position="145"/>
    </location>
</feature>
<evidence type="ECO:0000256" key="7">
    <source>
        <dbReference type="SAM" id="MobiDB-lite"/>
    </source>
</evidence>
<evidence type="ECO:0000256" key="4">
    <source>
        <dbReference type="ARBA" id="ARBA00022833"/>
    </source>
</evidence>
<keyword evidence="5" id="KW-0539">Nucleus</keyword>
<dbReference type="PANTHER" id="PTHR10071:SF281">
    <property type="entry name" value="BOX A-BINDING FACTOR-RELATED"/>
    <property type="match status" value="1"/>
</dbReference>
<dbReference type="EMBL" id="OZ004260">
    <property type="protein sequence ID" value="CAK7921967.1"/>
    <property type="molecule type" value="Genomic_DNA"/>
</dbReference>
<proteinExistence type="predicted"/>
<dbReference type="Gene3D" id="3.30.50.10">
    <property type="entry name" value="Erythroid Transcription Factor GATA-1, subunit A"/>
    <property type="match status" value="1"/>
</dbReference>
<accession>A0ABP0ELI7</accession>
<dbReference type="Pfam" id="PF00320">
    <property type="entry name" value="GATA"/>
    <property type="match status" value="1"/>
</dbReference>
<feature type="region of interest" description="Disordered" evidence="7">
    <location>
        <begin position="459"/>
        <end position="526"/>
    </location>
</feature>
<feature type="compositionally biased region" description="Polar residues" evidence="7">
    <location>
        <begin position="459"/>
        <end position="480"/>
    </location>
</feature>
<name>A0ABP0ELI7_9ASCO</name>
<dbReference type="CDD" id="cd00202">
    <property type="entry name" value="ZnF_GATA"/>
    <property type="match status" value="1"/>
</dbReference>
<dbReference type="PANTHER" id="PTHR10071">
    <property type="entry name" value="TRANSCRIPTION FACTOR GATA FAMILY MEMBER"/>
    <property type="match status" value="1"/>
</dbReference>
<evidence type="ECO:0000256" key="3">
    <source>
        <dbReference type="ARBA" id="ARBA00022771"/>
    </source>
</evidence>
<feature type="compositionally biased region" description="Low complexity" evidence="7">
    <location>
        <begin position="238"/>
        <end position="266"/>
    </location>
</feature>
<keyword evidence="2" id="KW-0479">Metal-binding</keyword>
<feature type="compositionally biased region" description="Low complexity" evidence="7">
    <location>
        <begin position="95"/>
        <end position="122"/>
    </location>
</feature>
<gene>
    <name evidence="9" type="ORF">CAAN4_H21132</name>
</gene>
<evidence type="ECO:0000256" key="2">
    <source>
        <dbReference type="ARBA" id="ARBA00022723"/>
    </source>
</evidence>
<reference evidence="9 10" key="1">
    <citation type="submission" date="2024-01" db="EMBL/GenBank/DDBJ databases">
        <authorList>
            <consortium name="Genoscope - CEA"/>
            <person name="William W."/>
        </authorList>
    </citation>
    <scope>NUCLEOTIDE SEQUENCE [LARGE SCALE GENOMIC DNA]</scope>
    <source>
        <strain evidence="9 10">29B2s-10</strain>
    </source>
</reference>
<dbReference type="SUPFAM" id="SSF57716">
    <property type="entry name" value="Glucocorticoid receptor-like (DNA-binding domain)"/>
    <property type="match status" value="1"/>
</dbReference>
<feature type="compositionally biased region" description="Polar residues" evidence="7">
    <location>
        <begin position="497"/>
        <end position="511"/>
    </location>
</feature>
<dbReference type="SMART" id="SM00401">
    <property type="entry name" value="ZnF_GATA"/>
    <property type="match status" value="1"/>
</dbReference>
<comment type="subcellular location">
    <subcellularLocation>
        <location evidence="1">Nucleus</location>
    </subcellularLocation>
</comment>
<dbReference type="PRINTS" id="PR00619">
    <property type="entry name" value="GATAZNFINGER"/>
</dbReference>
<dbReference type="InterPro" id="IPR000679">
    <property type="entry name" value="Znf_GATA"/>
</dbReference>
<keyword evidence="4" id="KW-0862">Zinc</keyword>
<feature type="domain" description="GATA-type" evidence="8">
    <location>
        <begin position="262"/>
        <end position="315"/>
    </location>
</feature>
<feature type="compositionally biased region" description="Polar residues" evidence="7">
    <location>
        <begin position="123"/>
        <end position="141"/>
    </location>
</feature>
<feature type="region of interest" description="Disordered" evidence="7">
    <location>
        <begin position="664"/>
        <end position="686"/>
    </location>
</feature>
<evidence type="ECO:0000256" key="1">
    <source>
        <dbReference type="ARBA" id="ARBA00004123"/>
    </source>
</evidence>
<evidence type="ECO:0000256" key="5">
    <source>
        <dbReference type="ARBA" id="ARBA00023242"/>
    </source>
</evidence>
<evidence type="ECO:0000256" key="6">
    <source>
        <dbReference type="PROSITE-ProRule" id="PRU00094"/>
    </source>
</evidence>
<dbReference type="InterPro" id="IPR013088">
    <property type="entry name" value="Znf_NHR/GATA"/>
</dbReference>
<keyword evidence="3 6" id="KW-0863">Zinc-finger</keyword>
<dbReference type="PROSITE" id="PS00344">
    <property type="entry name" value="GATA_ZN_FINGER_1"/>
    <property type="match status" value="1"/>
</dbReference>
<dbReference type="PROSITE" id="PS50114">
    <property type="entry name" value="GATA_ZN_FINGER_2"/>
    <property type="match status" value="1"/>
</dbReference>
<dbReference type="Proteomes" id="UP001497600">
    <property type="component" value="Chromosome H"/>
</dbReference>
<evidence type="ECO:0000259" key="8">
    <source>
        <dbReference type="PROSITE" id="PS50114"/>
    </source>
</evidence>
<evidence type="ECO:0000313" key="9">
    <source>
        <dbReference type="EMBL" id="CAK7921967.1"/>
    </source>
</evidence>
<protein>
    <recommendedName>
        <fullName evidence="8">GATA-type domain-containing protein</fullName>
    </recommendedName>
</protein>
<dbReference type="InterPro" id="IPR039355">
    <property type="entry name" value="Transcription_factor_GATA"/>
</dbReference>
<sequence length="695" mass="74027">MHPKDELESAPSILELFSSAKKLLSLQPRVENRQLRKENIKTQRSHSDMNGMDNFDLLSPVSIDDLTSYKPSAIQAAIASKKNGGKSLMGSYVTPSSINDDSPPGSGSSTNSRNNSDTPNTTISWGSLSHMNPTTTTSMVNHDQPMDYETNNIAAANTAANSTSTSTSTSTLNSNSTFNESHNVRIKNEPTTTISPIQIHSENKVKTTVTAKSNLTSSIHQQEQQRLNGFEQNIGSRPLSVPPSISTPTPTPPSTSGSVASSSSPTECSNCHTLKTPLWRKDPVGNTLCNACGLFQKLHGTTRPLSLKTDVIKKRNSRRLPNSTKLSSSVGTSTPSANISRNNSIHDLAVSYNGRPSQPSYSGGIPINSGGGNSFTNNHNNNIAIGSNTPTSSYTNNASFLSNSGGISINNSGSRYKNVLILPKPPGGGGGGNTVAPSRMNSIPIPNGNHIQDGPLSVSPFTSNAGTPTPISGSMETSQSFKRKKGEMMENEGGVPISNSQRNSSQVSLSGQWGGKRGSLSSSFQSSSLNRRTSVTNLSSFQRKNSILGVNNMGTPPTNALTPTNIGLLNQRFAAQTGSYFDSKGNGFAYANTPGSEFGNLTSNGDEIYSLPDSSNEVKGEDIDTEDFFKNYTSLQNEDNEGTNGGFVAPATKFEIPVSNTQPVSSLTTLMGGKNQDQGQDREDMKDLDWLKFEI</sequence>
<keyword evidence="10" id="KW-1185">Reference proteome</keyword>
<feature type="region of interest" description="Disordered" evidence="7">
    <location>
        <begin position="158"/>
        <end position="178"/>
    </location>
</feature>
<feature type="compositionally biased region" description="Polar residues" evidence="7">
    <location>
        <begin position="319"/>
        <end position="342"/>
    </location>
</feature>
<organism evidence="9 10">
    <name type="scientific">[Candida] anglica</name>
    <dbReference type="NCBI Taxonomy" id="148631"/>
    <lineage>
        <taxon>Eukaryota</taxon>
        <taxon>Fungi</taxon>
        <taxon>Dikarya</taxon>
        <taxon>Ascomycota</taxon>
        <taxon>Saccharomycotina</taxon>
        <taxon>Pichiomycetes</taxon>
        <taxon>Debaryomycetaceae</taxon>
        <taxon>Kurtzmaniella</taxon>
    </lineage>
</organism>
<feature type="region of interest" description="Disordered" evidence="7">
    <location>
        <begin position="233"/>
        <end position="267"/>
    </location>
</feature>
<feature type="region of interest" description="Disordered" evidence="7">
    <location>
        <begin position="309"/>
        <end position="342"/>
    </location>
</feature>